<dbReference type="EMBL" id="LK032291">
    <property type="protein sequence ID" value="CDY32297.1"/>
    <property type="molecule type" value="Genomic_DNA"/>
</dbReference>
<dbReference type="PROSITE" id="PS50966">
    <property type="entry name" value="ZF_SWIM"/>
    <property type="match status" value="1"/>
</dbReference>
<proteinExistence type="predicted"/>
<organism evidence="7 8">
    <name type="scientific">Brassica napus</name>
    <name type="common">Rape</name>
    <dbReference type="NCBI Taxonomy" id="3708"/>
    <lineage>
        <taxon>Eukaryota</taxon>
        <taxon>Viridiplantae</taxon>
        <taxon>Streptophyta</taxon>
        <taxon>Embryophyta</taxon>
        <taxon>Tracheophyta</taxon>
        <taxon>Spermatophyta</taxon>
        <taxon>Magnoliopsida</taxon>
        <taxon>eudicotyledons</taxon>
        <taxon>Gunneridae</taxon>
        <taxon>Pentapetalae</taxon>
        <taxon>rosids</taxon>
        <taxon>malvids</taxon>
        <taxon>Brassicales</taxon>
        <taxon>Brassicaceae</taxon>
        <taxon>Brassiceae</taxon>
        <taxon>Brassica</taxon>
    </lineage>
</organism>
<evidence type="ECO:0000256" key="3">
    <source>
        <dbReference type="ARBA" id="ARBA00022833"/>
    </source>
</evidence>
<dbReference type="Proteomes" id="UP001295469">
    <property type="component" value="Chromosome C05"/>
</dbReference>
<accession>A0A078H473</accession>
<name>A0A078H473_BRANA</name>
<sequence length="273" mass="30354">MKVPGEYTNAPVEIKEDGDIELFMAVKLDFVNLQIYVTFGNRAVEEYETMQRTEYIVLAWQTKPEIAKQIPGPGINIHNEWVWCTHDFIGIKAQTNMARPTQQSQPEKPTLTGGMGCGRAVPFISLLDEAASPVHQTDLSLTIGKLHCSGYHLGLMSKGKEKVYHEPDTTILSSPSLTTQGQCSWAVNHIINAEYEVQDDNGMFYRIDLAKRTCSCKEFDALEIPCTHAVSASVKASQKVESLVSLKGMFKARRACSRCGGGNHNRTTCKMHI</sequence>
<reference evidence="7 8" key="1">
    <citation type="journal article" date="2014" name="Science">
        <title>Plant genetics. Early allopolyploid evolution in the post-Neolithic Brassica napus oilseed genome.</title>
        <authorList>
            <person name="Chalhoub B."/>
            <person name="Denoeud F."/>
            <person name="Liu S."/>
            <person name="Parkin I.A."/>
            <person name="Tang H."/>
            <person name="Wang X."/>
            <person name="Chiquet J."/>
            <person name="Belcram H."/>
            <person name="Tong C."/>
            <person name="Samans B."/>
            <person name="Correa M."/>
            <person name="Da Silva C."/>
            <person name="Just J."/>
            <person name="Falentin C."/>
            <person name="Koh C.S."/>
            <person name="Le Clainche I."/>
            <person name="Bernard M."/>
            <person name="Bento P."/>
            <person name="Noel B."/>
            <person name="Labadie K."/>
            <person name="Alberti A."/>
            <person name="Charles M."/>
            <person name="Arnaud D."/>
            <person name="Guo H."/>
            <person name="Daviaud C."/>
            <person name="Alamery S."/>
            <person name="Jabbari K."/>
            <person name="Zhao M."/>
            <person name="Edger P.P."/>
            <person name="Chelaifa H."/>
            <person name="Tack D."/>
            <person name="Lassalle G."/>
            <person name="Mestiri I."/>
            <person name="Schnel N."/>
            <person name="Le Paslier M.C."/>
            <person name="Fan G."/>
            <person name="Renault V."/>
            <person name="Bayer P.E."/>
            <person name="Golicz A.A."/>
            <person name="Manoli S."/>
            <person name="Lee T.H."/>
            <person name="Thi V.H."/>
            <person name="Chalabi S."/>
            <person name="Hu Q."/>
            <person name="Fan C."/>
            <person name="Tollenaere R."/>
            <person name="Lu Y."/>
            <person name="Battail C."/>
            <person name="Shen J."/>
            <person name="Sidebottom C.H."/>
            <person name="Wang X."/>
            <person name="Canaguier A."/>
            <person name="Chauveau A."/>
            <person name="Berard A."/>
            <person name="Deniot G."/>
            <person name="Guan M."/>
            <person name="Liu Z."/>
            <person name="Sun F."/>
            <person name="Lim Y.P."/>
            <person name="Lyons E."/>
            <person name="Town C.D."/>
            <person name="Bancroft I."/>
            <person name="Wang X."/>
            <person name="Meng J."/>
            <person name="Ma J."/>
            <person name="Pires J.C."/>
            <person name="King G.J."/>
            <person name="Brunel D."/>
            <person name="Delourme R."/>
            <person name="Renard M."/>
            <person name="Aury J.M."/>
            <person name="Adams K.L."/>
            <person name="Batley J."/>
            <person name="Snowdon R.J."/>
            <person name="Tost J."/>
            <person name="Edwards D."/>
            <person name="Zhou Y."/>
            <person name="Hua W."/>
            <person name="Sharpe A.G."/>
            <person name="Paterson A.H."/>
            <person name="Guan C."/>
            <person name="Wincker P."/>
        </authorList>
    </citation>
    <scope>NUCLEOTIDE SEQUENCE [LARGE SCALE GENOMIC DNA]</scope>
    <source>
        <strain evidence="8">cv. Darmor-bzh</strain>
    </source>
</reference>
<evidence type="ECO:0000256" key="2">
    <source>
        <dbReference type="ARBA" id="ARBA00022771"/>
    </source>
</evidence>
<feature type="domain" description="SWIM-type" evidence="5">
    <location>
        <begin position="205"/>
        <end position="237"/>
    </location>
</feature>
<dbReference type="PaxDb" id="3708-A0A078H473"/>
<evidence type="ECO:0000313" key="6">
    <source>
        <dbReference type="EMBL" id="CAF1930603.1"/>
    </source>
</evidence>
<evidence type="ECO:0000313" key="7">
    <source>
        <dbReference type="EMBL" id="CDY32297.1"/>
    </source>
</evidence>
<evidence type="ECO:0000313" key="8">
    <source>
        <dbReference type="Proteomes" id="UP000028999"/>
    </source>
</evidence>
<dbReference type="Gramene" id="CDY32297">
    <property type="protein sequence ID" value="CDY32297"/>
    <property type="gene ID" value="GSBRNA2T00051768001"/>
</dbReference>
<dbReference type="SMART" id="SM00575">
    <property type="entry name" value="ZnF_PMZ"/>
    <property type="match status" value="1"/>
</dbReference>
<dbReference type="Pfam" id="PF04434">
    <property type="entry name" value="SWIM"/>
    <property type="match status" value="1"/>
</dbReference>
<dbReference type="STRING" id="3708.A0A078H473"/>
<dbReference type="GO" id="GO:0008270">
    <property type="term" value="F:zinc ion binding"/>
    <property type="evidence" value="ECO:0007669"/>
    <property type="project" value="UniProtKB-KW"/>
</dbReference>
<keyword evidence="8" id="KW-1185">Reference proteome</keyword>
<dbReference type="InterPro" id="IPR007527">
    <property type="entry name" value="Znf_SWIM"/>
</dbReference>
<reference evidence="7" key="2">
    <citation type="submission" date="2014-06" db="EMBL/GenBank/DDBJ databases">
        <authorList>
            <person name="Genoscope - CEA"/>
        </authorList>
    </citation>
    <scope>NUCLEOTIDE SEQUENCE</scope>
</reference>
<dbReference type="InterPro" id="IPR006564">
    <property type="entry name" value="Znf_PMZ"/>
</dbReference>
<evidence type="ECO:0000259" key="5">
    <source>
        <dbReference type="PROSITE" id="PS50966"/>
    </source>
</evidence>
<keyword evidence="3" id="KW-0862">Zinc</keyword>
<evidence type="ECO:0000256" key="4">
    <source>
        <dbReference type="PROSITE-ProRule" id="PRU00325"/>
    </source>
</evidence>
<dbReference type="Proteomes" id="UP000028999">
    <property type="component" value="Unassembled WGS sequence"/>
</dbReference>
<keyword evidence="1" id="KW-0479">Metal-binding</keyword>
<protein>
    <submittedName>
        <fullName evidence="6">(rape) hypothetical protein</fullName>
    </submittedName>
    <submittedName>
        <fullName evidence="7">BnaC05g28750D protein</fullName>
    </submittedName>
</protein>
<dbReference type="AlphaFoldDB" id="A0A078H473"/>
<reference evidence="6" key="3">
    <citation type="submission" date="2021-01" db="EMBL/GenBank/DDBJ databases">
        <authorList>
            <consortium name="Genoscope - CEA"/>
            <person name="William W."/>
        </authorList>
    </citation>
    <scope>NUCLEOTIDE SEQUENCE</scope>
</reference>
<evidence type="ECO:0000256" key="1">
    <source>
        <dbReference type="ARBA" id="ARBA00022723"/>
    </source>
</evidence>
<dbReference type="EMBL" id="HG994369">
    <property type="protein sequence ID" value="CAF1930603.1"/>
    <property type="molecule type" value="Genomic_DNA"/>
</dbReference>
<gene>
    <name evidence="7" type="primary">BnaC05g28750D</name>
    <name evidence="6" type="ORF">DARMORV10_C05P38720.1</name>
    <name evidence="7" type="ORF">GSBRNA2T00051768001</name>
</gene>
<keyword evidence="2 4" id="KW-0863">Zinc-finger</keyword>